<sequence>MISIDSKQLAPFQQFYFFCLKLLPDEFRYEYGEPMLEMFTQRYQEERVRFGWTRAWLWLDALLDLVRVAVLEHLSLLWQDLSFALRMVKGNPLFYAMIVAVLTLAIGANTAIFSVINAVLLRSFPYPRSDQLVFIWGNSASDPFNVVSMPDYLDWQRQGRVFSGMAIFNIWSGNLTGAGEPEALDGAIVSANFFGVLGIQPQLGRTFLPEEDTPEADGQVVARRCREMGIRLALGATPADVLRLVLTQGMTLALLGLALGLVLALPAMQSLTNLLFAPGTLDWLMVVPVALALSAVALIACYLPARRATRIDPAFTLRGE</sequence>
<feature type="transmembrane region" description="Helical" evidence="7">
    <location>
        <begin position="94"/>
        <end position="121"/>
    </location>
</feature>
<organism evidence="9 10">
    <name type="scientific">Gloeobacter kilaueensis (strain ATCC BAA-2537 / CCAP 1431/1 / ULC 316 / JS1)</name>
    <dbReference type="NCBI Taxonomy" id="1183438"/>
    <lineage>
        <taxon>Bacteria</taxon>
        <taxon>Bacillati</taxon>
        <taxon>Cyanobacteriota</taxon>
        <taxon>Cyanophyceae</taxon>
        <taxon>Gloeobacterales</taxon>
        <taxon>Gloeobacteraceae</taxon>
        <taxon>Gloeobacter</taxon>
    </lineage>
</organism>
<dbReference type="AlphaFoldDB" id="U5QSU8"/>
<dbReference type="RefSeq" id="WP_023176143.1">
    <property type="nucleotide sequence ID" value="NC_022600.1"/>
</dbReference>
<dbReference type="Pfam" id="PF02687">
    <property type="entry name" value="FtsX"/>
    <property type="match status" value="1"/>
</dbReference>
<evidence type="ECO:0000259" key="8">
    <source>
        <dbReference type="Pfam" id="PF02687"/>
    </source>
</evidence>
<keyword evidence="5 7" id="KW-0472">Membrane</keyword>
<dbReference type="EMBL" id="CP003587">
    <property type="protein sequence ID" value="AGY60749.1"/>
    <property type="molecule type" value="Genomic_DNA"/>
</dbReference>
<dbReference type="GO" id="GO:0022857">
    <property type="term" value="F:transmembrane transporter activity"/>
    <property type="evidence" value="ECO:0007669"/>
    <property type="project" value="TreeGrafter"/>
</dbReference>
<keyword evidence="2" id="KW-1003">Cell membrane</keyword>
<dbReference type="InterPro" id="IPR050250">
    <property type="entry name" value="Macrolide_Exporter_MacB"/>
</dbReference>
<accession>U5QSU8</accession>
<keyword evidence="4 7" id="KW-1133">Transmembrane helix</keyword>
<evidence type="ECO:0000256" key="6">
    <source>
        <dbReference type="ARBA" id="ARBA00038076"/>
    </source>
</evidence>
<feature type="transmembrane region" description="Helical" evidence="7">
    <location>
        <begin position="252"/>
        <end position="271"/>
    </location>
</feature>
<proteinExistence type="inferred from homology"/>
<protein>
    <submittedName>
        <fullName evidence="9">Macrolide transporter ATP-binding /permease protein</fullName>
    </submittedName>
</protein>
<name>U5QSU8_GLOK1</name>
<comment type="subcellular location">
    <subcellularLocation>
        <location evidence="1">Cell membrane</location>
        <topology evidence="1">Multi-pass membrane protein</topology>
    </subcellularLocation>
</comment>
<evidence type="ECO:0000256" key="4">
    <source>
        <dbReference type="ARBA" id="ARBA00022989"/>
    </source>
</evidence>
<dbReference type="HOGENOM" id="CLU_868086_0_0_3"/>
<dbReference type="InterPro" id="IPR003838">
    <property type="entry name" value="ABC3_permease_C"/>
</dbReference>
<dbReference type="OrthoDB" id="9780560at2"/>
<keyword evidence="3 7" id="KW-0812">Transmembrane</keyword>
<evidence type="ECO:0000256" key="7">
    <source>
        <dbReference type="SAM" id="Phobius"/>
    </source>
</evidence>
<comment type="similarity">
    <text evidence="6">Belongs to the ABC-4 integral membrane protein family.</text>
</comment>
<keyword evidence="10" id="KW-1185">Reference proteome</keyword>
<reference evidence="9 10" key="1">
    <citation type="journal article" date="2013" name="PLoS ONE">
        <title>Cultivation and Complete Genome Sequencing of Gloeobacter kilaueensis sp. nov., from a Lava Cave in Kilauea Caldera, Hawai'i.</title>
        <authorList>
            <person name="Saw J.H."/>
            <person name="Schatz M."/>
            <person name="Brown M.V."/>
            <person name="Kunkel D.D."/>
            <person name="Foster J.S."/>
            <person name="Shick H."/>
            <person name="Christensen S."/>
            <person name="Hou S."/>
            <person name="Wan X."/>
            <person name="Donachie S.P."/>
        </authorList>
    </citation>
    <scope>NUCLEOTIDE SEQUENCE [LARGE SCALE GENOMIC DNA]</scope>
    <source>
        <strain evidence="10">JS</strain>
    </source>
</reference>
<feature type="transmembrane region" description="Helical" evidence="7">
    <location>
        <begin position="283"/>
        <end position="303"/>
    </location>
</feature>
<evidence type="ECO:0000256" key="3">
    <source>
        <dbReference type="ARBA" id="ARBA00022692"/>
    </source>
</evidence>
<evidence type="ECO:0000256" key="1">
    <source>
        <dbReference type="ARBA" id="ARBA00004651"/>
    </source>
</evidence>
<evidence type="ECO:0000313" key="10">
    <source>
        <dbReference type="Proteomes" id="UP000017396"/>
    </source>
</evidence>
<evidence type="ECO:0000313" key="9">
    <source>
        <dbReference type="EMBL" id="AGY60749.1"/>
    </source>
</evidence>
<dbReference type="eggNOG" id="COG0577">
    <property type="taxonomic scope" value="Bacteria"/>
</dbReference>
<evidence type="ECO:0000256" key="2">
    <source>
        <dbReference type="ARBA" id="ARBA00022475"/>
    </source>
</evidence>
<dbReference type="Proteomes" id="UP000017396">
    <property type="component" value="Chromosome"/>
</dbReference>
<dbReference type="KEGG" id="glj:GKIL_4503"/>
<dbReference type="PANTHER" id="PTHR30572:SF4">
    <property type="entry name" value="ABC TRANSPORTER PERMEASE YTRF"/>
    <property type="match status" value="1"/>
</dbReference>
<dbReference type="STRING" id="1183438.GKIL_4503"/>
<feature type="domain" description="ABC3 transporter permease C-terminal" evidence="8">
    <location>
        <begin position="221"/>
        <end position="313"/>
    </location>
</feature>
<dbReference type="GO" id="GO:0005524">
    <property type="term" value="F:ATP binding"/>
    <property type="evidence" value="ECO:0007669"/>
    <property type="project" value="UniProtKB-KW"/>
</dbReference>
<evidence type="ECO:0000256" key="5">
    <source>
        <dbReference type="ARBA" id="ARBA00023136"/>
    </source>
</evidence>
<keyword evidence="9" id="KW-0067">ATP-binding</keyword>
<gene>
    <name evidence="9" type="ORF">GKIL_4503</name>
</gene>
<dbReference type="PANTHER" id="PTHR30572">
    <property type="entry name" value="MEMBRANE COMPONENT OF TRANSPORTER-RELATED"/>
    <property type="match status" value="1"/>
</dbReference>
<keyword evidence="9" id="KW-0547">Nucleotide-binding</keyword>
<dbReference type="GO" id="GO:0005886">
    <property type="term" value="C:plasma membrane"/>
    <property type="evidence" value="ECO:0007669"/>
    <property type="project" value="UniProtKB-SubCell"/>
</dbReference>